<dbReference type="InterPro" id="IPR050264">
    <property type="entry name" value="Bact_CCA-adding_enz_type3_sf"/>
</dbReference>
<dbReference type="GO" id="GO:0000166">
    <property type="term" value="F:nucleotide binding"/>
    <property type="evidence" value="ECO:0007669"/>
    <property type="project" value="UniProtKB-KW"/>
</dbReference>
<dbReference type="PANTHER" id="PTHR46173:SF1">
    <property type="entry name" value="CCA TRNA NUCLEOTIDYLTRANSFERASE 1, MITOCHONDRIAL"/>
    <property type="match status" value="1"/>
</dbReference>
<dbReference type="CDD" id="cd00077">
    <property type="entry name" value="HDc"/>
    <property type="match status" value="1"/>
</dbReference>
<evidence type="ECO:0000256" key="5">
    <source>
        <dbReference type="ARBA" id="ARBA00022723"/>
    </source>
</evidence>
<evidence type="ECO:0000256" key="2">
    <source>
        <dbReference type="ARBA" id="ARBA00022679"/>
    </source>
</evidence>
<sequence length="490" mass="55506">MAYSLPQEVREIVEGLHREGYGAYPVGGCVRDLVIGRAPKDWDVTTDATPEEVQKIFPESVYENEFGTVGVKTGSDDATLTIVEVTTFRKEGRYSDKRHPDEVTFAKTIDDDLSRRDFTVNALALNVAEEQEVIDPYGGRRDLKNKVIRAVGNPAERFKEDALRLVRAPRLVTELGIAEGWHIEDKTYAAIREHASLLREIAVERVRDELVRLMLGQDAAQGLRLLEELGLLQYIMPEVREGIGIDQAKHHTFTVWEHGIRSLQYAAERGFSLTVRMSALLHDVGKPRTKAGEGEAATFYNHEIVGARMTRELLTRLAFPKQFVQDVAHLVRYHLFYYNVGEVTEAGVRRFVRRAGVEYIDDLLRLREADRIGSGVPKAFPYKLRHLLYMIEKVRRDPLSVKALAVDGEAVMKTVGLVPGPRVGWILNALMEEVLDAPEKNTEELLTKRMKALAKLSDEELQEKGEKGKRQMEEFERGVEAEIKGKYRVG</sequence>
<dbReference type="GO" id="GO:0000049">
    <property type="term" value="F:tRNA binding"/>
    <property type="evidence" value="ECO:0007669"/>
    <property type="project" value="TreeGrafter"/>
</dbReference>
<dbReference type="GO" id="GO:0016779">
    <property type="term" value="F:nucleotidyltransferase activity"/>
    <property type="evidence" value="ECO:0007669"/>
    <property type="project" value="UniProtKB-KW"/>
</dbReference>
<dbReference type="STRING" id="1798468.A2110_01555"/>
<keyword evidence="4" id="KW-0548">Nucleotidyltransferase</keyword>
<dbReference type="CDD" id="cd05398">
    <property type="entry name" value="NT_ClassII-CCAase"/>
    <property type="match status" value="1"/>
</dbReference>
<comment type="similarity">
    <text evidence="8">Belongs to the tRNA nucleotidyltransferase/poly(A) polymerase family.</text>
</comment>
<keyword evidence="7" id="KW-0460">Magnesium</keyword>
<dbReference type="NCBIfam" id="TIGR00277">
    <property type="entry name" value="HDIG"/>
    <property type="match status" value="1"/>
</dbReference>
<evidence type="ECO:0000259" key="9">
    <source>
        <dbReference type="PROSITE" id="PS51831"/>
    </source>
</evidence>
<dbReference type="Pfam" id="PF01743">
    <property type="entry name" value="PolyA_pol"/>
    <property type="match status" value="1"/>
</dbReference>
<comment type="cofactor">
    <cofactor evidence="1">
        <name>Mg(2+)</name>
        <dbReference type="ChEBI" id="CHEBI:18420"/>
    </cofactor>
</comment>
<dbReference type="Proteomes" id="UP000176273">
    <property type="component" value="Unassembled WGS sequence"/>
</dbReference>
<dbReference type="Pfam" id="PF12627">
    <property type="entry name" value="PolyA_pol_RNAbd"/>
    <property type="match status" value="1"/>
</dbReference>
<organism evidence="10 11">
    <name type="scientific">Candidatus Jorgensenbacteria bacterium GWA1_54_12</name>
    <dbReference type="NCBI Taxonomy" id="1798468"/>
    <lineage>
        <taxon>Bacteria</taxon>
        <taxon>Candidatus Joergenseniibacteriota</taxon>
    </lineage>
</organism>
<name>A0A1F6BLC9_9BACT</name>
<dbReference type="InterPro" id="IPR032828">
    <property type="entry name" value="PolyA_RNA-bd"/>
</dbReference>
<evidence type="ECO:0000256" key="3">
    <source>
        <dbReference type="ARBA" id="ARBA00022694"/>
    </source>
</evidence>
<dbReference type="PROSITE" id="PS51831">
    <property type="entry name" value="HD"/>
    <property type="match status" value="1"/>
</dbReference>
<protein>
    <recommendedName>
        <fullName evidence="9">HD domain-containing protein</fullName>
    </recommendedName>
</protein>
<dbReference type="PANTHER" id="PTHR46173">
    <property type="entry name" value="CCA TRNA NUCLEOTIDYLTRANSFERASE 1, MITOCHONDRIAL"/>
    <property type="match status" value="1"/>
</dbReference>
<dbReference type="InterPro" id="IPR002646">
    <property type="entry name" value="PolA_pol_head_dom"/>
</dbReference>
<accession>A0A1F6BLC9</accession>
<feature type="domain" description="HD" evidence="9">
    <location>
        <begin position="255"/>
        <end position="369"/>
    </location>
</feature>
<keyword evidence="2 8" id="KW-0808">Transferase</keyword>
<dbReference type="Pfam" id="PF01966">
    <property type="entry name" value="HD"/>
    <property type="match status" value="1"/>
</dbReference>
<dbReference type="InterPro" id="IPR006675">
    <property type="entry name" value="HDIG_dom"/>
</dbReference>
<dbReference type="Gene3D" id="1.10.3090.10">
    <property type="entry name" value="cca-adding enzyme, domain 2"/>
    <property type="match status" value="1"/>
</dbReference>
<dbReference type="EMBL" id="MFKH01000004">
    <property type="protein sequence ID" value="OGG37729.1"/>
    <property type="molecule type" value="Genomic_DNA"/>
</dbReference>
<evidence type="ECO:0000256" key="7">
    <source>
        <dbReference type="ARBA" id="ARBA00022842"/>
    </source>
</evidence>
<keyword evidence="6" id="KW-0547">Nucleotide-binding</keyword>
<evidence type="ECO:0000256" key="4">
    <source>
        <dbReference type="ARBA" id="ARBA00022695"/>
    </source>
</evidence>
<dbReference type="GO" id="GO:0046872">
    <property type="term" value="F:metal ion binding"/>
    <property type="evidence" value="ECO:0007669"/>
    <property type="project" value="UniProtKB-KW"/>
</dbReference>
<reference evidence="10 11" key="1">
    <citation type="journal article" date="2016" name="Nat. Commun.">
        <title>Thousands of microbial genomes shed light on interconnected biogeochemical processes in an aquifer system.</title>
        <authorList>
            <person name="Anantharaman K."/>
            <person name="Brown C.T."/>
            <person name="Hug L.A."/>
            <person name="Sharon I."/>
            <person name="Castelle C.J."/>
            <person name="Probst A.J."/>
            <person name="Thomas B.C."/>
            <person name="Singh A."/>
            <person name="Wilkins M.J."/>
            <person name="Karaoz U."/>
            <person name="Brodie E.L."/>
            <person name="Williams K.H."/>
            <person name="Hubbard S.S."/>
            <person name="Banfield J.F."/>
        </authorList>
    </citation>
    <scope>NUCLEOTIDE SEQUENCE [LARGE SCALE GENOMIC DNA]</scope>
</reference>
<comment type="caution">
    <text evidence="10">The sequence shown here is derived from an EMBL/GenBank/DDBJ whole genome shotgun (WGS) entry which is preliminary data.</text>
</comment>
<evidence type="ECO:0000313" key="10">
    <source>
        <dbReference type="EMBL" id="OGG37729.1"/>
    </source>
</evidence>
<keyword evidence="3" id="KW-0819">tRNA processing</keyword>
<evidence type="ECO:0000256" key="8">
    <source>
        <dbReference type="RuleBase" id="RU003953"/>
    </source>
</evidence>
<dbReference type="Gene3D" id="1.10.246.80">
    <property type="match status" value="1"/>
</dbReference>
<keyword evidence="8" id="KW-0694">RNA-binding</keyword>
<dbReference type="InterPro" id="IPR003607">
    <property type="entry name" value="HD/PDEase_dom"/>
</dbReference>
<dbReference type="Gene3D" id="3.30.460.10">
    <property type="entry name" value="Beta Polymerase, domain 2"/>
    <property type="match status" value="1"/>
</dbReference>
<dbReference type="AlphaFoldDB" id="A0A1F6BLC9"/>
<dbReference type="SUPFAM" id="SSF81301">
    <property type="entry name" value="Nucleotidyltransferase"/>
    <property type="match status" value="1"/>
</dbReference>
<keyword evidence="5" id="KW-0479">Metal-binding</keyword>
<dbReference type="SMART" id="SM00471">
    <property type="entry name" value="HDc"/>
    <property type="match status" value="1"/>
</dbReference>
<proteinExistence type="inferred from homology"/>
<dbReference type="InterPro" id="IPR043519">
    <property type="entry name" value="NT_sf"/>
</dbReference>
<evidence type="ECO:0000313" key="11">
    <source>
        <dbReference type="Proteomes" id="UP000176273"/>
    </source>
</evidence>
<evidence type="ECO:0000256" key="6">
    <source>
        <dbReference type="ARBA" id="ARBA00022741"/>
    </source>
</evidence>
<gene>
    <name evidence="10" type="ORF">A2110_01555</name>
</gene>
<evidence type="ECO:0000256" key="1">
    <source>
        <dbReference type="ARBA" id="ARBA00001946"/>
    </source>
</evidence>
<dbReference type="InterPro" id="IPR006674">
    <property type="entry name" value="HD_domain"/>
</dbReference>
<dbReference type="SUPFAM" id="SSF81891">
    <property type="entry name" value="Poly A polymerase C-terminal region-like"/>
    <property type="match status" value="1"/>
</dbReference>
<dbReference type="GO" id="GO:0008033">
    <property type="term" value="P:tRNA processing"/>
    <property type="evidence" value="ECO:0007669"/>
    <property type="project" value="UniProtKB-KW"/>
</dbReference>